<keyword evidence="3" id="KW-1185">Reference proteome</keyword>
<dbReference type="AlphaFoldDB" id="A0AAF0T866"/>
<reference evidence="2" key="1">
    <citation type="submission" date="2023-08" db="EMBL/GenBank/DDBJ databases">
        <title>A de novo genome assembly of Solanum verrucosum Schlechtendal, a Mexican diploid species geographically isolated from the other diploid A-genome species in potato relatives.</title>
        <authorList>
            <person name="Hosaka K."/>
        </authorList>
    </citation>
    <scope>NUCLEOTIDE SEQUENCE</scope>
    <source>
        <tissue evidence="2">Young leaves</tissue>
    </source>
</reference>
<name>A0AAF0T866_SOLVR</name>
<evidence type="ECO:0000259" key="1">
    <source>
        <dbReference type="PROSITE" id="PS50878"/>
    </source>
</evidence>
<dbReference type="PANTHER" id="PTHR33116">
    <property type="entry name" value="REVERSE TRANSCRIPTASE ZINC-BINDING DOMAIN-CONTAINING PROTEIN-RELATED-RELATED"/>
    <property type="match status" value="1"/>
</dbReference>
<organism evidence="2 3">
    <name type="scientific">Solanum verrucosum</name>
    <dbReference type="NCBI Taxonomy" id="315347"/>
    <lineage>
        <taxon>Eukaryota</taxon>
        <taxon>Viridiplantae</taxon>
        <taxon>Streptophyta</taxon>
        <taxon>Embryophyta</taxon>
        <taxon>Tracheophyta</taxon>
        <taxon>Spermatophyta</taxon>
        <taxon>Magnoliopsida</taxon>
        <taxon>eudicotyledons</taxon>
        <taxon>Gunneridae</taxon>
        <taxon>Pentapetalae</taxon>
        <taxon>asterids</taxon>
        <taxon>lamiids</taxon>
        <taxon>Solanales</taxon>
        <taxon>Solanaceae</taxon>
        <taxon>Solanoideae</taxon>
        <taxon>Solaneae</taxon>
        <taxon>Solanum</taxon>
    </lineage>
</organism>
<evidence type="ECO:0000313" key="3">
    <source>
        <dbReference type="Proteomes" id="UP001234989"/>
    </source>
</evidence>
<gene>
    <name evidence="2" type="ORF">MTR67_002211</name>
</gene>
<dbReference type="PANTHER" id="PTHR33116:SF84">
    <property type="entry name" value="RNA-DIRECTED DNA POLYMERASE"/>
    <property type="match status" value="1"/>
</dbReference>
<dbReference type="EMBL" id="CP133612">
    <property type="protein sequence ID" value="WMV08826.1"/>
    <property type="molecule type" value="Genomic_DNA"/>
</dbReference>
<dbReference type="PROSITE" id="PS50878">
    <property type="entry name" value="RT_POL"/>
    <property type="match status" value="1"/>
</dbReference>
<evidence type="ECO:0000313" key="2">
    <source>
        <dbReference type="EMBL" id="WMV08826.1"/>
    </source>
</evidence>
<dbReference type="InterPro" id="IPR000477">
    <property type="entry name" value="RT_dom"/>
</dbReference>
<sequence length="263" mass="30230">MVDYYTELLGRKQIHRVRAFNSFLKDGRILDITKQFELIRPYTEKEVKQAMFSIDKNKSPGPATMEALQGYGFPDSFTSLVMTCVTITKFVVKVNGDGFRYFEERRGIRQSDPMSPLLFVLVMEYLTRSLNKMSELSDFRFHPMCKRTKLAHLIFADDLMILCKAHEKSITRVMEVLNHLTDATGLVAINDKSRFYCAGVNDETKKKFLRLTKFLAGTLPITYLGLPLSSKKWSKVDCHVLVEKITNKVTMCYSKSLSYAGRL</sequence>
<accession>A0AAF0T866</accession>
<dbReference type="Pfam" id="PF00078">
    <property type="entry name" value="RVT_1"/>
    <property type="match status" value="1"/>
</dbReference>
<proteinExistence type="predicted"/>
<protein>
    <recommendedName>
        <fullName evidence="1">Reverse transcriptase domain-containing protein</fullName>
    </recommendedName>
</protein>
<feature type="domain" description="Reverse transcriptase" evidence="1">
    <location>
        <begin position="1"/>
        <end position="228"/>
    </location>
</feature>
<dbReference type="Proteomes" id="UP001234989">
    <property type="component" value="Chromosome 1"/>
</dbReference>